<keyword evidence="1" id="KW-0732">Signal</keyword>
<sequence>MKSRFFKHLFAIFLFVVTGSSYGQGSLCEEVEPFCAGDQELVFPNSNFASGSLAQGQSGPYYGCLLSQPYPAWFYLQIENSGNLEFKISQFQNRDGSGASLDVDFAVWGPFNEDEDYCNDAALSNLNLVDCSFSESAVEAMTINNAQADDIYIVLITNFSESPGYISLQQTNSSQPGAGATDCSILESTLGDDRIGCGEEEIILDGETEGATDYEWFVYNEDLATYDLLPGETSPTLSVFSSGNYRVVVTNSDGDDTAEDNVDVNFYDEPVASLPADFLICAGEGEPVDLTQASAEILSGNSDRENYRVLYYESEEAADEDIPVNSPSAYIWEEGEQIFAQVLGVESGCRSSLVSFGLDQTVFPEVNLSEITQVCLRPDGGLQNDIRLGNDLGSTYSYQWRSAGAIISNEPVLIFSEVPSAENYRLILTDNETGCSRNFETQIQYYSAPAEVLITVEGSDFTGGATVTAEAVQGLGSATEYEYQLDDGSWQSGAVFRNVNPGAHVISAREVNGCGMTSSEKFNIIGYMRFFTPNSDGYNDTWNVIDEAGVTTRVIYIFDRYGKLLKQISPAGAGWDGTTNGKDLPADDYWFKIIFVDELTGNKGEFSGNFSLIR</sequence>
<dbReference type="NCBIfam" id="TIGR04131">
    <property type="entry name" value="Bac_Flav_CTERM"/>
    <property type="match status" value="1"/>
</dbReference>
<proteinExistence type="predicted"/>
<protein>
    <submittedName>
        <fullName evidence="2">T9SS type B sorting domain-containing protein</fullName>
    </submittedName>
</protein>
<evidence type="ECO:0000256" key="1">
    <source>
        <dbReference type="SAM" id="SignalP"/>
    </source>
</evidence>
<dbReference type="Pfam" id="PF13585">
    <property type="entry name" value="CHU_C"/>
    <property type="match status" value="1"/>
</dbReference>
<keyword evidence="3" id="KW-1185">Reference proteome</keyword>
<comment type="caution">
    <text evidence="2">The sequence shown here is derived from an EMBL/GenBank/DDBJ whole genome shotgun (WGS) entry which is preliminary data.</text>
</comment>
<evidence type="ECO:0000313" key="3">
    <source>
        <dbReference type="Proteomes" id="UP001245285"/>
    </source>
</evidence>
<name>A0ABU3CIV4_9FLAO</name>
<gene>
    <name evidence="2" type="ORF">RM545_05590</name>
</gene>
<organism evidence="2 3">
    <name type="scientific">Autumnicola lenta</name>
    <dbReference type="NCBI Taxonomy" id="3075593"/>
    <lineage>
        <taxon>Bacteria</taxon>
        <taxon>Pseudomonadati</taxon>
        <taxon>Bacteroidota</taxon>
        <taxon>Flavobacteriia</taxon>
        <taxon>Flavobacteriales</taxon>
        <taxon>Flavobacteriaceae</taxon>
        <taxon>Autumnicola</taxon>
    </lineage>
</organism>
<feature type="signal peptide" evidence="1">
    <location>
        <begin position="1"/>
        <end position="23"/>
    </location>
</feature>
<reference evidence="2 3" key="1">
    <citation type="submission" date="2023-09" db="EMBL/GenBank/DDBJ databases">
        <authorList>
            <person name="Rey-Velasco X."/>
        </authorList>
    </citation>
    <scope>NUCLEOTIDE SEQUENCE [LARGE SCALE GENOMIC DNA]</scope>
    <source>
        <strain evidence="2 3">F260</strain>
    </source>
</reference>
<dbReference type="InterPro" id="IPR026341">
    <property type="entry name" value="T9SS_type_B"/>
</dbReference>
<feature type="chain" id="PRO_5045725119" evidence="1">
    <location>
        <begin position="24"/>
        <end position="614"/>
    </location>
</feature>
<dbReference type="Proteomes" id="UP001245285">
    <property type="component" value="Unassembled WGS sequence"/>
</dbReference>
<dbReference type="EMBL" id="JAVRHO010000006">
    <property type="protein sequence ID" value="MDT0646153.1"/>
    <property type="molecule type" value="Genomic_DNA"/>
</dbReference>
<evidence type="ECO:0000313" key="2">
    <source>
        <dbReference type="EMBL" id="MDT0646153.1"/>
    </source>
</evidence>
<dbReference type="RefSeq" id="WP_311494332.1">
    <property type="nucleotide sequence ID" value="NZ_JAVRHO010000006.1"/>
</dbReference>
<accession>A0ABU3CIV4</accession>